<gene>
    <name evidence="3" type="ORF">PCC79_09920</name>
</gene>
<evidence type="ECO:0000256" key="1">
    <source>
        <dbReference type="ARBA" id="ARBA00004496"/>
    </source>
</evidence>
<keyword evidence="4" id="KW-1185">Reference proteome</keyword>
<dbReference type="Proteomes" id="UP001434337">
    <property type="component" value="Chromosome"/>
</dbReference>
<sequence>MQPDLRLDQQLCFALYAASRATTSTYRTALADIGLTYPQYLVMLTLWEQDGVTVSELGERLHLDSGTLSPLLGRLEAGGLVSRSRSAQDARLVRVSLTPAGSALRADAEAVHCALLERIDMEPEELLTLRTLARKLIDSIEANSE</sequence>
<dbReference type="PROSITE" id="PS50995">
    <property type="entry name" value="HTH_MARR_2"/>
    <property type="match status" value="1"/>
</dbReference>
<evidence type="ECO:0000313" key="4">
    <source>
        <dbReference type="Proteomes" id="UP001434337"/>
    </source>
</evidence>
<dbReference type="Pfam" id="PF01047">
    <property type="entry name" value="MarR"/>
    <property type="match status" value="1"/>
</dbReference>
<dbReference type="PRINTS" id="PR00598">
    <property type="entry name" value="HTHMARR"/>
</dbReference>
<dbReference type="InterPro" id="IPR036390">
    <property type="entry name" value="WH_DNA-bd_sf"/>
</dbReference>
<dbReference type="Gene3D" id="1.10.10.10">
    <property type="entry name" value="Winged helix-like DNA-binding domain superfamily/Winged helix DNA-binding domain"/>
    <property type="match status" value="1"/>
</dbReference>
<organism evidence="3 4">
    <name type="scientific">Propioniciclava soli</name>
    <dbReference type="NCBI Taxonomy" id="2775081"/>
    <lineage>
        <taxon>Bacteria</taxon>
        <taxon>Bacillati</taxon>
        <taxon>Actinomycetota</taxon>
        <taxon>Actinomycetes</taxon>
        <taxon>Propionibacteriales</taxon>
        <taxon>Propionibacteriaceae</taxon>
        <taxon>Propioniciclava</taxon>
    </lineage>
</organism>
<feature type="domain" description="HTH marR-type" evidence="2">
    <location>
        <begin position="8"/>
        <end position="138"/>
    </location>
</feature>
<proteinExistence type="predicted"/>
<dbReference type="InterPro" id="IPR000835">
    <property type="entry name" value="HTH_MarR-typ"/>
</dbReference>
<dbReference type="SMART" id="SM00347">
    <property type="entry name" value="HTH_MARR"/>
    <property type="match status" value="1"/>
</dbReference>
<name>A0ABZ3C670_9ACTN</name>
<dbReference type="RefSeq" id="WP_342371725.1">
    <property type="nucleotide sequence ID" value="NZ_CP115965.1"/>
</dbReference>
<evidence type="ECO:0000259" key="2">
    <source>
        <dbReference type="PROSITE" id="PS50995"/>
    </source>
</evidence>
<dbReference type="SUPFAM" id="SSF46785">
    <property type="entry name" value="Winged helix' DNA-binding domain"/>
    <property type="match status" value="1"/>
</dbReference>
<comment type="subcellular location">
    <subcellularLocation>
        <location evidence="1">Cytoplasm</location>
    </subcellularLocation>
</comment>
<accession>A0ABZ3C670</accession>
<dbReference type="InterPro" id="IPR039422">
    <property type="entry name" value="MarR/SlyA-like"/>
</dbReference>
<evidence type="ECO:0000313" key="3">
    <source>
        <dbReference type="EMBL" id="WZW97235.1"/>
    </source>
</evidence>
<dbReference type="PANTHER" id="PTHR33164:SF5">
    <property type="entry name" value="ORGANIC HYDROPEROXIDE RESISTANCE TRANSCRIPTIONAL REGULATOR"/>
    <property type="match status" value="1"/>
</dbReference>
<dbReference type="InterPro" id="IPR036388">
    <property type="entry name" value="WH-like_DNA-bd_sf"/>
</dbReference>
<protein>
    <submittedName>
        <fullName evidence="3">MarR family transcriptional regulator</fullName>
    </submittedName>
</protein>
<dbReference type="EMBL" id="CP115965">
    <property type="protein sequence ID" value="WZW97235.1"/>
    <property type="molecule type" value="Genomic_DNA"/>
</dbReference>
<reference evidence="3 4" key="1">
    <citation type="journal article" date="2023" name="Environ Microbiome">
        <title>A coral-associated actinobacterium mitigates coral bleaching under heat stress.</title>
        <authorList>
            <person name="Li J."/>
            <person name="Zou Y."/>
            <person name="Li Q."/>
            <person name="Zhang J."/>
            <person name="Bourne D.G."/>
            <person name="Lyu Y."/>
            <person name="Liu C."/>
            <person name="Zhang S."/>
        </authorList>
    </citation>
    <scope>NUCLEOTIDE SEQUENCE [LARGE SCALE GENOMIC DNA]</scope>
    <source>
        <strain evidence="3 4">SCSIO 13291</strain>
    </source>
</reference>
<dbReference type="PANTHER" id="PTHR33164">
    <property type="entry name" value="TRANSCRIPTIONAL REGULATOR, MARR FAMILY"/>
    <property type="match status" value="1"/>
</dbReference>